<comment type="catalytic activity">
    <reaction evidence="16 17">
        <text>(6S)-5,6,7,8-tetrahydrofolyl-(gamma-L-Glu)(n) + L-glutamate + ATP = (6S)-5,6,7,8-tetrahydrofolyl-(gamma-L-Glu)(n+1) + ADP + phosphate + H(+)</text>
        <dbReference type="Rhea" id="RHEA:10580"/>
        <dbReference type="Rhea" id="RHEA-COMP:14738"/>
        <dbReference type="Rhea" id="RHEA-COMP:14740"/>
        <dbReference type="ChEBI" id="CHEBI:15378"/>
        <dbReference type="ChEBI" id="CHEBI:29985"/>
        <dbReference type="ChEBI" id="CHEBI:30616"/>
        <dbReference type="ChEBI" id="CHEBI:43474"/>
        <dbReference type="ChEBI" id="CHEBI:141005"/>
        <dbReference type="ChEBI" id="CHEBI:456216"/>
        <dbReference type="EC" id="6.3.2.17"/>
    </reaction>
</comment>
<dbReference type="GO" id="GO:0046872">
    <property type="term" value="F:metal ion binding"/>
    <property type="evidence" value="ECO:0007669"/>
    <property type="project" value="UniProtKB-KW"/>
</dbReference>
<dbReference type="InterPro" id="IPR023600">
    <property type="entry name" value="Folylpolyglutamate_synth_euk"/>
</dbReference>
<dbReference type="GO" id="GO:0006730">
    <property type="term" value="P:one-carbon metabolic process"/>
    <property type="evidence" value="ECO:0007669"/>
    <property type="project" value="UniProtKB-KW"/>
</dbReference>
<evidence type="ECO:0000256" key="11">
    <source>
        <dbReference type="ARBA" id="ARBA00022792"/>
    </source>
</evidence>
<sequence length="532" mass="58149">MTRDYQASLGMVDNWPVVFMAASSEFLSAVRDLNLLQTNAEVLAKCKQPGVNFQLAALESLRVHLKRVGHEVQDLNQLNAIHIAGTKGKGSTSIFCEAVLQRLPVKAIPATRSQELTVGVYTSPHLVEVRERIRLNGRPISRTLFSRYFYECWDRAIVPYQDATKGTYQPGDLLRPGYFQFLTLLAYHVFLSERVDVAVLEVGMGGRFDATNLVPKPTVCGITSLGLDHQAVLGNTLREIAYQKAGIAKARVPLLTVTQPPDATDAIVQAANEAATTVTCPPSFTRYTNADQIHVGIAGTHQRSNAELAVALVLTWLRQSPLKTRLPELSEPLIQLPDFVLQGVAAARWPGRSQTVVTTNPTITWHLDGAHTTESIDACITWFLQHAKLNEPTVLLFNCSRGRQGSDMLAQLAQALLLRRVPIVAAVFCPNITQRLDGQNHTVTKHQQLAEPQSNAVAWQALYNKASRSCTTHVCLSIDRAVAWIQALGNPALTPTQVLVTGSLHLVGGVLDIVQGSPFISDAVNNGTKSIM</sequence>
<feature type="binding site" evidence="18">
    <location>
        <position position="368"/>
    </location>
    <ligand>
        <name>ATP</name>
        <dbReference type="ChEBI" id="CHEBI:30616"/>
    </ligand>
</feature>
<protein>
    <recommendedName>
        <fullName evidence="17">Folylpolyglutamate synthase</fullName>
        <ecNumber evidence="17">6.3.2.17</ecNumber>
    </recommendedName>
    <alternativeName>
        <fullName evidence="17">Folylpoly-gamma-glutamate synthetase</fullName>
    </alternativeName>
    <alternativeName>
        <fullName evidence="17">Tetrahydrofolylpolyglutamate synthase</fullName>
    </alternativeName>
</protein>
<dbReference type="GO" id="GO:0005829">
    <property type="term" value="C:cytosol"/>
    <property type="evidence" value="ECO:0007669"/>
    <property type="project" value="TreeGrafter"/>
</dbReference>
<dbReference type="GO" id="GO:0005759">
    <property type="term" value="C:mitochondrial matrix"/>
    <property type="evidence" value="ECO:0007669"/>
    <property type="project" value="UniProtKB-SubCell"/>
</dbReference>
<dbReference type="InterPro" id="IPR036565">
    <property type="entry name" value="Mur-like_cat_sf"/>
</dbReference>
<keyword evidence="7 17" id="KW-0554">One-carbon metabolism</keyword>
<keyword evidence="10 18" id="KW-0547">Nucleotide-binding</keyword>
<evidence type="ECO:0000256" key="9">
    <source>
        <dbReference type="ARBA" id="ARBA00022723"/>
    </source>
</evidence>
<gene>
    <name evidence="20" type="primary">MET7</name>
    <name evidence="20" type="ORF">H4R34_001205</name>
</gene>
<feature type="binding site" evidence="18">
    <location>
        <position position="352"/>
    </location>
    <ligand>
        <name>ATP</name>
        <dbReference type="ChEBI" id="CHEBI:30616"/>
    </ligand>
</feature>
<keyword evidence="14" id="KW-0496">Mitochondrion</keyword>
<comment type="cofactor">
    <cofactor evidence="17">
        <name>a monovalent cation</name>
        <dbReference type="ChEBI" id="CHEBI:60242"/>
    </cofactor>
    <text evidence="17">A monovalent cation.</text>
</comment>
<evidence type="ECO:0000256" key="13">
    <source>
        <dbReference type="ARBA" id="ARBA00022842"/>
    </source>
</evidence>
<comment type="subcellular location">
    <subcellularLocation>
        <location evidence="3">Cytoplasm</location>
    </subcellularLocation>
    <subcellularLocation>
        <location evidence="1">Mitochondrion inner membrane</location>
    </subcellularLocation>
    <subcellularLocation>
        <location evidence="2">Mitochondrion matrix</location>
    </subcellularLocation>
</comment>
<comment type="caution">
    <text evidence="20">The sequence shown here is derived from an EMBL/GenBank/DDBJ whole genome shotgun (WGS) entry which is preliminary data.</text>
</comment>
<evidence type="ECO:0000256" key="7">
    <source>
        <dbReference type="ARBA" id="ARBA00022563"/>
    </source>
</evidence>
<evidence type="ECO:0000313" key="20">
    <source>
        <dbReference type="EMBL" id="KAJ1983552.1"/>
    </source>
</evidence>
<dbReference type="AlphaFoldDB" id="A0A9W8EB53"/>
<dbReference type="SUPFAM" id="SSF53623">
    <property type="entry name" value="MurD-like peptide ligases, catalytic domain"/>
    <property type="match status" value="1"/>
</dbReference>
<organism evidence="20 21">
    <name type="scientific">Dimargaris verticillata</name>
    <dbReference type="NCBI Taxonomy" id="2761393"/>
    <lineage>
        <taxon>Eukaryota</taxon>
        <taxon>Fungi</taxon>
        <taxon>Fungi incertae sedis</taxon>
        <taxon>Zoopagomycota</taxon>
        <taxon>Kickxellomycotina</taxon>
        <taxon>Dimargaritomycetes</taxon>
        <taxon>Dimargaritales</taxon>
        <taxon>Dimargaritaceae</taxon>
        <taxon>Dimargaris</taxon>
    </lineage>
</organism>
<evidence type="ECO:0000256" key="5">
    <source>
        <dbReference type="ARBA" id="ARBA00008276"/>
    </source>
</evidence>
<dbReference type="GO" id="GO:0005524">
    <property type="term" value="F:ATP binding"/>
    <property type="evidence" value="ECO:0007669"/>
    <property type="project" value="UniProtKB-KW"/>
</dbReference>
<dbReference type="GO" id="GO:0005743">
    <property type="term" value="C:mitochondrial inner membrane"/>
    <property type="evidence" value="ECO:0007669"/>
    <property type="project" value="UniProtKB-SubCell"/>
</dbReference>
<name>A0A9W8EB53_9FUNG</name>
<dbReference type="EC" id="6.3.2.17" evidence="17"/>
<evidence type="ECO:0000256" key="1">
    <source>
        <dbReference type="ARBA" id="ARBA00004273"/>
    </source>
</evidence>
<keyword evidence="13 19" id="KW-0460">Magnesium</keyword>
<evidence type="ECO:0000313" key="21">
    <source>
        <dbReference type="Proteomes" id="UP001151582"/>
    </source>
</evidence>
<dbReference type="EMBL" id="JANBQB010000050">
    <property type="protein sequence ID" value="KAJ1983552.1"/>
    <property type="molecule type" value="Genomic_DNA"/>
</dbReference>
<dbReference type="PANTHER" id="PTHR11136">
    <property type="entry name" value="FOLYLPOLYGLUTAMATE SYNTHASE-RELATED"/>
    <property type="match status" value="1"/>
</dbReference>
<evidence type="ECO:0000256" key="4">
    <source>
        <dbReference type="ARBA" id="ARBA00005150"/>
    </source>
</evidence>
<evidence type="ECO:0000256" key="14">
    <source>
        <dbReference type="ARBA" id="ARBA00023128"/>
    </source>
</evidence>
<evidence type="ECO:0000256" key="6">
    <source>
        <dbReference type="ARBA" id="ARBA00022490"/>
    </source>
</evidence>
<dbReference type="PANTHER" id="PTHR11136:SF5">
    <property type="entry name" value="FOLYLPOLYGLUTAMATE SYNTHASE, MITOCHONDRIAL"/>
    <property type="match status" value="1"/>
</dbReference>
<keyword evidence="9 19" id="KW-0479">Metal-binding</keyword>
<feature type="binding site" evidence="19">
    <location>
        <position position="201"/>
    </location>
    <ligand>
        <name>Mg(2+)</name>
        <dbReference type="ChEBI" id="CHEBI:18420"/>
        <label>1</label>
    </ligand>
</feature>
<feature type="binding site" evidence="19">
    <location>
        <position position="229"/>
    </location>
    <ligand>
        <name>Mg(2+)</name>
        <dbReference type="ChEBI" id="CHEBI:18420"/>
        <label>1</label>
    </ligand>
</feature>
<dbReference type="GO" id="GO:0004326">
    <property type="term" value="F:tetrahydrofolylpolyglutamate synthase activity"/>
    <property type="evidence" value="ECO:0007669"/>
    <property type="project" value="UniProtKB-EC"/>
</dbReference>
<dbReference type="Gene3D" id="3.40.1190.10">
    <property type="entry name" value="Mur-like, catalytic domain"/>
    <property type="match status" value="1"/>
</dbReference>
<dbReference type="InterPro" id="IPR001645">
    <property type="entry name" value="Folylpolyglutamate_synth"/>
</dbReference>
<keyword evidence="12 18" id="KW-0067">ATP-binding</keyword>
<evidence type="ECO:0000256" key="10">
    <source>
        <dbReference type="ARBA" id="ARBA00022741"/>
    </source>
</evidence>
<dbReference type="SUPFAM" id="SSF53244">
    <property type="entry name" value="MurD-like peptide ligases, peptide-binding domain"/>
    <property type="match status" value="1"/>
</dbReference>
<proteinExistence type="inferred from homology"/>
<evidence type="ECO:0000256" key="3">
    <source>
        <dbReference type="ARBA" id="ARBA00004496"/>
    </source>
</evidence>
<dbReference type="Proteomes" id="UP001151582">
    <property type="component" value="Unassembled WGS sequence"/>
</dbReference>
<dbReference type="NCBIfam" id="TIGR01499">
    <property type="entry name" value="folC"/>
    <property type="match status" value="1"/>
</dbReference>
<evidence type="ECO:0000256" key="19">
    <source>
        <dbReference type="PIRSR" id="PIRSR038895-2"/>
    </source>
</evidence>
<dbReference type="PROSITE" id="PS01012">
    <property type="entry name" value="FOLYLPOLYGLU_SYNT_2"/>
    <property type="match status" value="1"/>
</dbReference>
<feature type="binding site" evidence="19">
    <location>
        <position position="123"/>
    </location>
    <ligand>
        <name>Mg(2+)</name>
        <dbReference type="ChEBI" id="CHEBI:18420"/>
        <label>1</label>
    </ligand>
</feature>
<keyword evidence="15" id="KW-0472">Membrane</keyword>
<dbReference type="PIRSF" id="PIRSF038895">
    <property type="entry name" value="FPGS"/>
    <property type="match status" value="1"/>
</dbReference>
<keyword evidence="21" id="KW-1185">Reference proteome</keyword>
<comment type="pathway">
    <text evidence="4 17">Cofactor biosynthesis; tetrahydrofolylpolyglutamate biosynthesis.</text>
</comment>
<comment type="similarity">
    <text evidence="5 17">Belongs to the folylpolyglutamate synthase family.</text>
</comment>
<evidence type="ECO:0000256" key="12">
    <source>
        <dbReference type="ARBA" id="ARBA00022840"/>
    </source>
</evidence>
<dbReference type="InterPro" id="IPR036615">
    <property type="entry name" value="Mur_ligase_C_dom_sf"/>
</dbReference>
<comment type="function">
    <text evidence="17">Catalyzes conversion of folates to polyglutamate derivatives allowing concentration of folate compounds in the cell and the intracellular retention of these cofactors, which are important substrates for most of the folate-dependent enzymes that are involved in one-carbon transfer reactions involved in purine, pyrimidine and amino acid synthesis.</text>
</comment>
<evidence type="ECO:0000256" key="15">
    <source>
        <dbReference type="ARBA" id="ARBA00023136"/>
    </source>
</evidence>
<accession>A0A9W8EB53</accession>
<evidence type="ECO:0000256" key="18">
    <source>
        <dbReference type="PIRSR" id="PIRSR038895-1"/>
    </source>
</evidence>
<keyword evidence="6" id="KW-0963">Cytoplasm</keyword>
<evidence type="ECO:0000256" key="17">
    <source>
        <dbReference type="PIRNR" id="PIRNR038895"/>
    </source>
</evidence>
<dbReference type="Gene3D" id="3.90.190.20">
    <property type="entry name" value="Mur ligase, C-terminal domain"/>
    <property type="match status" value="1"/>
</dbReference>
<evidence type="ECO:0000256" key="8">
    <source>
        <dbReference type="ARBA" id="ARBA00022598"/>
    </source>
</evidence>
<keyword evidence="11" id="KW-0999">Mitochondrion inner membrane</keyword>
<reference evidence="20" key="1">
    <citation type="submission" date="2022-07" db="EMBL/GenBank/DDBJ databases">
        <title>Phylogenomic reconstructions and comparative analyses of Kickxellomycotina fungi.</title>
        <authorList>
            <person name="Reynolds N.K."/>
            <person name="Stajich J.E."/>
            <person name="Barry K."/>
            <person name="Grigoriev I.V."/>
            <person name="Crous P."/>
            <person name="Smith M.E."/>
        </authorList>
    </citation>
    <scope>NUCLEOTIDE SEQUENCE</scope>
    <source>
        <strain evidence="20">RSA 567</strain>
    </source>
</reference>
<dbReference type="InterPro" id="IPR018109">
    <property type="entry name" value="Folylpolyglutamate_synth_CS"/>
</dbReference>
<keyword evidence="8 17" id="KW-0436">Ligase</keyword>
<dbReference type="OrthoDB" id="5212574at2759"/>
<evidence type="ECO:0000256" key="2">
    <source>
        <dbReference type="ARBA" id="ARBA00004305"/>
    </source>
</evidence>
<evidence type="ECO:0000256" key="16">
    <source>
        <dbReference type="ARBA" id="ARBA00047493"/>
    </source>
</evidence>